<feature type="transmembrane region" description="Helical" evidence="1">
    <location>
        <begin position="377"/>
        <end position="400"/>
    </location>
</feature>
<evidence type="ECO:0000256" key="1">
    <source>
        <dbReference type="SAM" id="Phobius"/>
    </source>
</evidence>
<dbReference type="RefSeq" id="WP_077552939.1">
    <property type="nucleotide sequence ID" value="NZ_MLAI01000015.1"/>
</dbReference>
<feature type="transmembrane region" description="Helical" evidence="1">
    <location>
        <begin position="131"/>
        <end position="148"/>
    </location>
</feature>
<protein>
    <recommendedName>
        <fullName evidence="2">DUF6418 domain-containing protein</fullName>
    </recommendedName>
</protein>
<feature type="transmembrane region" description="Helical" evidence="1">
    <location>
        <begin position="241"/>
        <end position="264"/>
    </location>
</feature>
<keyword evidence="1" id="KW-1133">Transmembrane helix</keyword>
<gene>
    <name evidence="3" type="ORF">BKG88_04610</name>
</gene>
<feature type="transmembrane region" description="Helical" evidence="1">
    <location>
        <begin position="218"/>
        <end position="234"/>
    </location>
</feature>
<accession>A0A1V3L8V3</accession>
<feature type="transmembrane region" description="Helical" evidence="1">
    <location>
        <begin position="168"/>
        <end position="189"/>
    </location>
</feature>
<feature type="transmembrane region" description="Helical" evidence="1">
    <location>
        <begin position="93"/>
        <end position="111"/>
    </location>
</feature>
<feature type="transmembrane region" description="Helical" evidence="1">
    <location>
        <begin position="32"/>
        <end position="48"/>
    </location>
</feature>
<dbReference type="OrthoDB" id="5690562at2"/>
<keyword evidence="1" id="KW-0472">Membrane</keyword>
<feature type="transmembrane region" description="Helical" evidence="1">
    <location>
        <begin position="412"/>
        <end position="431"/>
    </location>
</feature>
<feature type="transmembrane region" description="Helical" evidence="1">
    <location>
        <begin position="55"/>
        <end position="73"/>
    </location>
</feature>
<dbReference type="InterPro" id="IPR046303">
    <property type="entry name" value="DUF6418"/>
</dbReference>
<name>A0A1V3L8V3_9PAST</name>
<reference evidence="3 4" key="1">
    <citation type="submission" date="2016-10" db="EMBL/GenBank/DDBJ databases">
        <title>Rodentibacter gen. nov. and new species.</title>
        <authorList>
            <person name="Christensen H."/>
        </authorList>
    </citation>
    <scope>NUCLEOTIDE SEQUENCE [LARGE SCALE GENOMIC DNA]</scope>
    <source>
        <strain evidence="3 4">Ppn158</strain>
    </source>
</reference>
<keyword evidence="1" id="KW-0812">Transmembrane</keyword>
<sequence>MPLTKLMKFILALTFIILSLLSLEKIFYINDFVLFGLFLLILFMELIVNTKRTFVNVLVVITIILNILGVFAIEYSTTTYYLYEIEQWISYEGSLPLLFLYQYSFLMGTFLIIKERAINELFIGPINYKKIFIFLLVSLLILTYGIILKHKPAPLLGVDRFAYDKDILGIWGQITNILFYFSLGLGVLFFKEKKKIYLYLLFLVLFAFLLKGHKFWNLVEILFLFFIPFSISIIRKKVLKLIFVISLGLAAFIIAAISINVYYFPSFEPIDYARQRLSQEGQLWWSTYKNYSDELRLDEISKEFNIYLNYNDLNQYDVGMYKVMQLNTTPERFEWKLAKLSRFTYSTPALIFYHFGSYIGIVMMFILGIISGLWLKLVFTSIMMGDLLLSIISSRFFYILRKGVKDGDIYKFFSLEFVILICIALGLYCFYKSKEDLAKLYRNSSF</sequence>
<dbReference type="Proteomes" id="UP000189353">
    <property type="component" value="Unassembled WGS sequence"/>
</dbReference>
<dbReference type="EMBL" id="MLAI01000015">
    <property type="protein sequence ID" value="OOF86362.1"/>
    <property type="molecule type" value="Genomic_DNA"/>
</dbReference>
<evidence type="ECO:0000259" key="2">
    <source>
        <dbReference type="Pfam" id="PF19982"/>
    </source>
</evidence>
<evidence type="ECO:0000313" key="4">
    <source>
        <dbReference type="Proteomes" id="UP000189353"/>
    </source>
</evidence>
<dbReference type="Pfam" id="PF19982">
    <property type="entry name" value="DUF6418"/>
    <property type="match status" value="1"/>
</dbReference>
<feature type="transmembrane region" description="Helical" evidence="1">
    <location>
        <begin position="196"/>
        <end position="212"/>
    </location>
</feature>
<organism evidence="3 4">
    <name type="scientific">Rodentibacter ratti</name>
    <dbReference type="NCBI Taxonomy" id="1906745"/>
    <lineage>
        <taxon>Bacteria</taxon>
        <taxon>Pseudomonadati</taxon>
        <taxon>Pseudomonadota</taxon>
        <taxon>Gammaproteobacteria</taxon>
        <taxon>Pasteurellales</taxon>
        <taxon>Pasteurellaceae</taxon>
        <taxon>Rodentibacter</taxon>
    </lineage>
</organism>
<dbReference type="AlphaFoldDB" id="A0A1V3L8V3"/>
<comment type="caution">
    <text evidence="3">The sequence shown here is derived from an EMBL/GenBank/DDBJ whole genome shotgun (WGS) entry which is preliminary data.</text>
</comment>
<feature type="domain" description="DUF6418" evidence="2">
    <location>
        <begin position="314"/>
        <end position="421"/>
    </location>
</feature>
<evidence type="ECO:0000313" key="3">
    <source>
        <dbReference type="EMBL" id="OOF86362.1"/>
    </source>
</evidence>
<proteinExistence type="predicted"/>
<feature type="transmembrane region" description="Helical" evidence="1">
    <location>
        <begin position="350"/>
        <end position="370"/>
    </location>
</feature>